<dbReference type="InterPro" id="IPR025498">
    <property type="entry name" value="DUF4389"/>
</dbReference>
<sequence>METNENIAKYAARLEIDYPEKLDRMTTFFRLIMVIPIGIILGLISEAGQTVTNTVFLNEAGDVMKSTQETVGGLASGLFAATALMIVFGRRYPRWWFDFSRELARFGARVAAYLFLLTDQYPSTVEEQSVHLEIDYPDVERDLNQWLPLAKWLLAIPHYIVLAFLGIGSFFAVIIAWFAILIKGTYPKSLFDFNVGVGRWALRVEAYAILLVTDEYPPFSLK</sequence>
<dbReference type="Proteomes" id="UP000614469">
    <property type="component" value="Unassembled WGS sequence"/>
</dbReference>
<dbReference type="AlphaFoldDB" id="A0A8J6NK05"/>
<keyword evidence="1" id="KW-0812">Transmembrane</keyword>
<comment type="caution">
    <text evidence="2">The sequence shown here is derived from an EMBL/GenBank/DDBJ whole genome shotgun (WGS) entry which is preliminary data.</text>
</comment>
<reference evidence="2 3" key="1">
    <citation type="submission" date="2020-08" db="EMBL/GenBank/DDBJ databases">
        <title>Bridging the membrane lipid divide: bacteria of the FCB group superphylum have the potential to synthesize archaeal ether lipids.</title>
        <authorList>
            <person name="Villanueva L."/>
            <person name="Von Meijenfeldt F.A.B."/>
            <person name="Westbye A.B."/>
            <person name="Yadav S."/>
            <person name="Hopmans E.C."/>
            <person name="Dutilh B.E."/>
            <person name="Sinninghe Damste J.S."/>
        </authorList>
    </citation>
    <scope>NUCLEOTIDE SEQUENCE [LARGE SCALE GENOMIC DNA]</scope>
    <source>
        <strain evidence="2">NIOZ-UU36</strain>
    </source>
</reference>
<dbReference type="EMBL" id="JACNJN010000097">
    <property type="protein sequence ID" value="MBC8335252.1"/>
    <property type="molecule type" value="Genomic_DNA"/>
</dbReference>
<proteinExistence type="predicted"/>
<accession>A0A8J6NK05</accession>
<keyword evidence="1" id="KW-0472">Membrane</keyword>
<keyword evidence="1" id="KW-1133">Transmembrane helix</keyword>
<feature type="transmembrane region" description="Helical" evidence="1">
    <location>
        <begin position="28"/>
        <end position="51"/>
    </location>
</feature>
<name>A0A8J6NK05_9CHLR</name>
<feature type="transmembrane region" description="Helical" evidence="1">
    <location>
        <begin position="159"/>
        <end position="182"/>
    </location>
</feature>
<evidence type="ECO:0000313" key="3">
    <source>
        <dbReference type="Proteomes" id="UP000614469"/>
    </source>
</evidence>
<feature type="transmembrane region" description="Helical" evidence="1">
    <location>
        <begin position="71"/>
        <end position="89"/>
    </location>
</feature>
<organism evidence="2 3">
    <name type="scientific">Candidatus Desulfolinea nitratireducens</name>
    <dbReference type="NCBI Taxonomy" id="2841698"/>
    <lineage>
        <taxon>Bacteria</taxon>
        <taxon>Bacillati</taxon>
        <taxon>Chloroflexota</taxon>
        <taxon>Anaerolineae</taxon>
        <taxon>Anaerolineales</taxon>
        <taxon>Anaerolineales incertae sedis</taxon>
        <taxon>Candidatus Desulfolinea</taxon>
    </lineage>
</organism>
<dbReference type="Pfam" id="PF14333">
    <property type="entry name" value="DUF4389"/>
    <property type="match status" value="1"/>
</dbReference>
<protein>
    <submittedName>
        <fullName evidence="2">DUF4389 domain-containing protein</fullName>
    </submittedName>
</protein>
<evidence type="ECO:0000313" key="2">
    <source>
        <dbReference type="EMBL" id="MBC8335252.1"/>
    </source>
</evidence>
<gene>
    <name evidence="2" type="ORF">H8E29_08310</name>
</gene>
<evidence type="ECO:0000256" key="1">
    <source>
        <dbReference type="SAM" id="Phobius"/>
    </source>
</evidence>